<dbReference type="GO" id="GO:0047804">
    <property type="term" value="F:cysteine-S-conjugate beta-lyase activity"/>
    <property type="evidence" value="ECO:0007669"/>
    <property type="project" value="UniProtKB-EC"/>
</dbReference>
<dbReference type="InterPro" id="IPR015424">
    <property type="entry name" value="PyrdxlP-dep_Trfase"/>
</dbReference>
<accession>A0A8J8B8S6</accession>
<dbReference type="Proteomes" id="UP000681356">
    <property type="component" value="Unassembled WGS sequence"/>
</dbReference>
<comment type="similarity">
    <text evidence="5">Belongs to the class-II pyridoxal-phosphate-dependent aminotransferase family. MalY/PatB cystathionine beta-lyase subfamily.</text>
</comment>
<evidence type="ECO:0000313" key="7">
    <source>
        <dbReference type="EMBL" id="MBS0124830.1"/>
    </source>
</evidence>
<dbReference type="Gene3D" id="3.40.640.10">
    <property type="entry name" value="Type I PLP-dependent aspartate aminotransferase-like (Major domain)"/>
    <property type="match status" value="1"/>
</dbReference>
<gene>
    <name evidence="7" type="ORF">KB874_12050</name>
</gene>
<evidence type="ECO:0000313" key="8">
    <source>
        <dbReference type="Proteomes" id="UP000681356"/>
    </source>
</evidence>
<keyword evidence="4 7" id="KW-0456">Lyase</keyword>
<dbReference type="SUPFAM" id="SSF53383">
    <property type="entry name" value="PLP-dependent transferases"/>
    <property type="match status" value="1"/>
</dbReference>
<dbReference type="EC" id="4.4.1.13" evidence="2"/>
<dbReference type="AlphaFoldDB" id="A0A8J8B8S6"/>
<dbReference type="GO" id="GO:0030170">
    <property type="term" value="F:pyridoxal phosphate binding"/>
    <property type="evidence" value="ECO:0007669"/>
    <property type="project" value="InterPro"/>
</dbReference>
<dbReference type="InterPro" id="IPR051798">
    <property type="entry name" value="Class-II_PLP-Dep_Aminotrans"/>
</dbReference>
<dbReference type="PANTHER" id="PTHR43525:SF1">
    <property type="entry name" value="PROTEIN MALY"/>
    <property type="match status" value="1"/>
</dbReference>
<dbReference type="Gene3D" id="3.90.1150.10">
    <property type="entry name" value="Aspartate Aminotransferase, domain 1"/>
    <property type="match status" value="1"/>
</dbReference>
<keyword evidence="3" id="KW-0663">Pyridoxal phosphate</keyword>
<evidence type="ECO:0000256" key="5">
    <source>
        <dbReference type="ARBA" id="ARBA00037974"/>
    </source>
</evidence>
<reference evidence="7" key="1">
    <citation type="submission" date="2021-04" db="EMBL/GenBank/DDBJ databases">
        <authorList>
            <person name="Yoon J."/>
        </authorList>
    </citation>
    <scope>NUCLEOTIDE SEQUENCE</scope>
    <source>
        <strain evidence="7">KMU-90</strain>
    </source>
</reference>
<proteinExistence type="inferred from homology"/>
<dbReference type="EMBL" id="JAGTUU010000004">
    <property type="protein sequence ID" value="MBS0124830.1"/>
    <property type="molecule type" value="Genomic_DNA"/>
</dbReference>
<dbReference type="NCBIfam" id="TIGR04350">
    <property type="entry name" value="C_S_lyase_PatB"/>
    <property type="match status" value="1"/>
</dbReference>
<protein>
    <recommendedName>
        <fullName evidence="2">cysteine-S-conjugate beta-lyase</fullName>
        <ecNumber evidence="2">4.4.1.13</ecNumber>
    </recommendedName>
</protein>
<sequence>MNELFDRIIDRRGTGSSKWDRMKAGFGVSPDDGLGMTTADSDWPTAPCVIEAVRQAADHGIFGYMGVRQPLYDSVAWWMGTRHGWQVDPDWVVTVQGLGFGIAMCLEVWSEPGDGVAFFTPVYHEFRIKTEKAGRIATELPLERDGDTYHLNLDDAQARLTGREKILLWCSPQNPSGRVWTVEELRAVADFAERNDLLLVSDEVHHDLVYPGQTFVPMHVACPEVTHRLVVPTAASKTFNVAGMRVGSLIIPDAGLRYAMRGRLRQLDYDAASLGMVMTTAAYSPEGAAWVDAQVAYLQGNIAAFDALVNAIPGVRSLPLQSTYLGWVDFSGTGMDFDEFMPRIRDVARIAASPGPSFGAGGERFMRFNLAMPRARIEDAGQRLQRAFSDLQ</sequence>
<keyword evidence="8" id="KW-1185">Reference proteome</keyword>
<dbReference type="Pfam" id="PF00155">
    <property type="entry name" value="Aminotran_1_2"/>
    <property type="match status" value="1"/>
</dbReference>
<organism evidence="7 8">
    <name type="scientific">Thetidibacter halocola</name>
    <dbReference type="NCBI Taxonomy" id="2827239"/>
    <lineage>
        <taxon>Bacteria</taxon>
        <taxon>Pseudomonadati</taxon>
        <taxon>Pseudomonadota</taxon>
        <taxon>Alphaproteobacteria</taxon>
        <taxon>Rhodobacterales</taxon>
        <taxon>Roseobacteraceae</taxon>
        <taxon>Thetidibacter</taxon>
    </lineage>
</organism>
<feature type="domain" description="Aminotransferase class I/classII large" evidence="6">
    <location>
        <begin position="42"/>
        <end position="383"/>
    </location>
</feature>
<evidence type="ECO:0000256" key="1">
    <source>
        <dbReference type="ARBA" id="ARBA00001933"/>
    </source>
</evidence>
<evidence type="ECO:0000259" key="6">
    <source>
        <dbReference type="Pfam" id="PF00155"/>
    </source>
</evidence>
<evidence type="ECO:0000256" key="4">
    <source>
        <dbReference type="ARBA" id="ARBA00023239"/>
    </source>
</evidence>
<dbReference type="InterPro" id="IPR004839">
    <property type="entry name" value="Aminotransferase_I/II_large"/>
</dbReference>
<dbReference type="InterPro" id="IPR015422">
    <property type="entry name" value="PyrdxlP-dep_Trfase_small"/>
</dbReference>
<evidence type="ECO:0000256" key="2">
    <source>
        <dbReference type="ARBA" id="ARBA00012224"/>
    </source>
</evidence>
<dbReference type="InterPro" id="IPR027619">
    <property type="entry name" value="C-S_lyase_PatB-like"/>
</dbReference>
<dbReference type="PANTHER" id="PTHR43525">
    <property type="entry name" value="PROTEIN MALY"/>
    <property type="match status" value="1"/>
</dbReference>
<dbReference type="CDD" id="cd00609">
    <property type="entry name" value="AAT_like"/>
    <property type="match status" value="1"/>
</dbReference>
<dbReference type="RefSeq" id="WP_212536788.1">
    <property type="nucleotide sequence ID" value="NZ_JAGTUU010000004.1"/>
</dbReference>
<evidence type="ECO:0000256" key="3">
    <source>
        <dbReference type="ARBA" id="ARBA00022898"/>
    </source>
</evidence>
<name>A0A8J8B8S6_9RHOB</name>
<comment type="cofactor">
    <cofactor evidence="1">
        <name>pyridoxal 5'-phosphate</name>
        <dbReference type="ChEBI" id="CHEBI:597326"/>
    </cofactor>
</comment>
<dbReference type="InterPro" id="IPR015421">
    <property type="entry name" value="PyrdxlP-dep_Trfase_major"/>
</dbReference>
<comment type="caution">
    <text evidence="7">The sequence shown here is derived from an EMBL/GenBank/DDBJ whole genome shotgun (WGS) entry which is preliminary data.</text>
</comment>